<gene>
    <name evidence="1" type="ORF">GCM10011487_24930</name>
</gene>
<evidence type="ECO:0000313" key="1">
    <source>
        <dbReference type="EMBL" id="GFE80493.1"/>
    </source>
</evidence>
<accession>A0A829YC25</accession>
<reference evidence="2" key="1">
    <citation type="submission" date="2020-01" db="EMBL/GenBank/DDBJ databases">
        <title>'Steroidobacter agaridevorans' sp. nov., agar-degrading bacteria isolated from rhizosphere soils.</title>
        <authorList>
            <person name="Ikenaga M."/>
            <person name="Kataoka M."/>
            <person name="Murouchi A."/>
            <person name="Katsuragi S."/>
            <person name="Sakai M."/>
        </authorList>
    </citation>
    <scope>NUCLEOTIDE SEQUENCE [LARGE SCALE GENOMIC DNA]</scope>
    <source>
        <strain evidence="2">YU21-B</strain>
    </source>
</reference>
<protein>
    <submittedName>
        <fullName evidence="1">TIGR02001 family outer membrane protein</fullName>
    </submittedName>
</protein>
<evidence type="ECO:0000313" key="2">
    <source>
        <dbReference type="Proteomes" id="UP000445000"/>
    </source>
</evidence>
<organism evidence="1 2">
    <name type="scientific">Steroidobacter agaridevorans</name>
    <dbReference type="NCBI Taxonomy" id="2695856"/>
    <lineage>
        <taxon>Bacteria</taxon>
        <taxon>Pseudomonadati</taxon>
        <taxon>Pseudomonadota</taxon>
        <taxon>Gammaproteobacteria</taxon>
        <taxon>Steroidobacterales</taxon>
        <taxon>Steroidobacteraceae</taxon>
        <taxon>Steroidobacter</taxon>
    </lineage>
</organism>
<comment type="caution">
    <text evidence="1">The sequence shown here is derived from an EMBL/GenBank/DDBJ whole genome shotgun (WGS) entry which is preliminary data.</text>
</comment>
<dbReference type="EMBL" id="BLJN01000002">
    <property type="protein sequence ID" value="GFE80493.1"/>
    <property type="molecule type" value="Genomic_DNA"/>
</dbReference>
<dbReference type="RefSeq" id="WP_161812167.1">
    <property type="nucleotide sequence ID" value="NZ_BLJN01000002.1"/>
</dbReference>
<keyword evidence="2" id="KW-1185">Reference proteome</keyword>
<dbReference type="Pfam" id="PF09694">
    <property type="entry name" value="Gcw_chp"/>
    <property type="match status" value="1"/>
</dbReference>
<sequence>MSTFIANDASPIARPAIVSGIVSGVACAFGCIAPLHAAHAEIKWAGSLAVTSDYIQQGLSQTQGEPALQGGLRAQIDERWTVGAWASAIDRYHGQGASTEIDLYAARAWRLSPDWVTSVTATHYFYPDDSPYVSYDYDEVAASVGFRSMLFATVAWSPNYGDVSYEGYADDRSALSYELSANQPLFAGWSGNVGVGYRDLSDLFDEQYWYGHAGLMHATDRFTIHLTYTYVDRTARELFGHERAAITWLGTVIWRFGPLH</sequence>
<proteinExistence type="predicted"/>
<dbReference type="NCBIfam" id="TIGR02001">
    <property type="entry name" value="gcw_chp"/>
    <property type="match status" value="1"/>
</dbReference>
<name>A0A829YC25_9GAMM</name>
<dbReference type="SUPFAM" id="SSF56935">
    <property type="entry name" value="Porins"/>
    <property type="match status" value="1"/>
</dbReference>
<dbReference type="InterPro" id="IPR010239">
    <property type="entry name" value="CHP02001"/>
</dbReference>
<dbReference type="Proteomes" id="UP000445000">
    <property type="component" value="Unassembled WGS sequence"/>
</dbReference>
<dbReference type="AlphaFoldDB" id="A0A829YC25"/>